<dbReference type="GO" id="GO:0140359">
    <property type="term" value="F:ABC-type transporter activity"/>
    <property type="evidence" value="ECO:0007669"/>
    <property type="project" value="InterPro"/>
</dbReference>
<dbReference type="InterPro" id="IPR003439">
    <property type="entry name" value="ABC_transporter-like_ATP-bd"/>
</dbReference>
<dbReference type="SUPFAM" id="SSF52540">
    <property type="entry name" value="P-loop containing nucleoside triphosphate hydrolases"/>
    <property type="match status" value="1"/>
</dbReference>
<dbReference type="GO" id="GO:0016020">
    <property type="term" value="C:membrane"/>
    <property type="evidence" value="ECO:0007669"/>
    <property type="project" value="InterPro"/>
</dbReference>
<name>A0A4R3KXX4_9SPHI</name>
<dbReference type="CDD" id="cd03220">
    <property type="entry name" value="ABC_KpsT_Wzt"/>
    <property type="match status" value="1"/>
</dbReference>
<dbReference type="PANTHER" id="PTHR46743">
    <property type="entry name" value="TEICHOIC ACIDS EXPORT ATP-BINDING PROTEIN TAGH"/>
    <property type="match status" value="1"/>
</dbReference>
<accession>A0A4R3KXX4</accession>
<dbReference type="RefSeq" id="WP_132127571.1">
    <property type="nucleotide sequence ID" value="NZ_CP042432.1"/>
</dbReference>
<dbReference type="PANTHER" id="PTHR46743:SF2">
    <property type="entry name" value="TEICHOIC ACIDS EXPORT ATP-BINDING PROTEIN TAGH"/>
    <property type="match status" value="1"/>
</dbReference>
<dbReference type="InterPro" id="IPR003593">
    <property type="entry name" value="AAA+_ATPase"/>
</dbReference>
<dbReference type="Pfam" id="PF00005">
    <property type="entry name" value="ABC_tran"/>
    <property type="match status" value="1"/>
</dbReference>
<dbReference type="PROSITE" id="PS50893">
    <property type="entry name" value="ABC_TRANSPORTER_2"/>
    <property type="match status" value="1"/>
</dbReference>
<dbReference type="CDD" id="cd10147">
    <property type="entry name" value="Wzt_C-like"/>
    <property type="match status" value="1"/>
</dbReference>
<reference evidence="6 7" key="1">
    <citation type="submission" date="2019-03" db="EMBL/GenBank/DDBJ databases">
        <title>Genomic Encyclopedia of Type Strains, Phase IV (KMG-IV): sequencing the most valuable type-strain genomes for metagenomic binning, comparative biology and taxonomic classification.</title>
        <authorList>
            <person name="Goeker M."/>
        </authorList>
    </citation>
    <scope>NUCLEOTIDE SEQUENCE [LARGE SCALE GENOMIC DNA]</scope>
    <source>
        <strain evidence="6 7">DSM 21100</strain>
    </source>
</reference>
<dbReference type="GO" id="GO:0005524">
    <property type="term" value="F:ATP binding"/>
    <property type="evidence" value="ECO:0007669"/>
    <property type="project" value="UniProtKB-KW"/>
</dbReference>
<dbReference type="EMBL" id="SMAD01000001">
    <property type="protein sequence ID" value="TCS90114.1"/>
    <property type="molecule type" value="Genomic_DNA"/>
</dbReference>
<dbReference type="InterPro" id="IPR015860">
    <property type="entry name" value="ABC_transpr_TagH-like"/>
</dbReference>
<proteinExistence type="inferred from homology"/>
<gene>
    <name evidence="6" type="ORF">EDD80_101313</name>
</gene>
<dbReference type="Gene3D" id="3.40.50.300">
    <property type="entry name" value="P-loop containing nucleotide triphosphate hydrolases"/>
    <property type="match status" value="1"/>
</dbReference>
<dbReference type="OrthoDB" id="9785229at2"/>
<keyword evidence="7" id="KW-1185">Reference proteome</keyword>
<evidence type="ECO:0000313" key="7">
    <source>
        <dbReference type="Proteomes" id="UP000295807"/>
    </source>
</evidence>
<dbReference type="GO" id="GO:0016887">
    <property type="term" value="F:ATP hydrolysis activity"/>
    <property type="evidence" value="ECO:0007669"/>
    <property type="project" value="InterPro"/>
</dbReference>
<comment type="similarity">
    <text evidence="1">Belongs to the ABC transporter superfamily.</text>
</comment>
<feature type="domain" description="ABC transporter" evidence="5">
    <location>
        <begin position="5"/>
        <end position="257"/>
    </location>
</feature>
<dbReference type="Proteomes" id="UP000295807">
    <property type="component" value="Unassembled WGS sequence"/>
</dbReference>
<sequence length="410" mass="46191">MDPVISVENVSKYYRLGALGSGSLKRDLLDWWKGRKEAPAKDDQSRDHIWALQDISFDVPQGEVLGFVGKNGAGKSTLLKIISRISLPTTGRVRGKGRVASLLEVGTGFHEELTGRENIFLNGNILGMKRREIAARFDEIVAFSGVERFIDTPIKRYSSGMYVRLAFAVAAHLEPAVLLVDEVLAVGDAEFQRKCLGKMKEASSVEGKTVLFVTHNMQAINNLCTRAIWLEKGKIIASGEPQTITNNYLAAFQRKLWKQQWDVPGQAPGNEHIRMMSVELLPHLEDPMCPVDIRTPITVKFRFYNLNKEVNLAVGIHLFTLGGECIFDVSHPPAVYRKGVLEGECTIPGNFLNDGSYYFSIIVVKDTSQPLFYFEECLFFEVEDYRENMAWFGKWMGYVRPQFPVTLTQL</sequence>
<protein>
    <submittedName>
        <fullName evidence="6">Lipopolysaccharide transport system ATP-binding protein</fullName>
    </submittedName>
</protein>
<dbReference type="InterPro" id="IPR027417">
    <property type="entry name" value="P-loop_NTPase"/>
</dbReference>
<evidence type="ECO:0000256" key="1">
    <source>
        <dbReference type="ARBA" id="ARBA00005417"/>
    </source>
</evidence>
<dbReference type="SMART" id="SM00382">
    <property type="entry name" value="AAA"/>
    <property type="match status" value="1"/>
</dbReference>
<comment type="caution">
    <text evidence="6">The sequence shown here is derived from an EMBL/GenBank/DDBJ whole genome shotgun (WGS) entry which is preliminary data.</text>
</comment>
<evidence type="ECO:0000313" key="6">
    <source>
        <dbReference type="EMBL" id="TCS90114.1"/>
    </source>
</evidence>
<dbReference type="InterPro" id="IPR029439">
    <property type="entry name" value="Wzt_C"/>
</dbReference>
<keyword evidence="3" id="KW-0547">Nucleotide-binding</keyword>
<keyword evidence="4 6" id="KW-0067">ATP-binding</keyword>
<keyword evidence="2" id="KW-0813">Transport</keyword>
<organism evidence="6 7">
    <name type="scientific">Anseongella ginsenosidimutans</name>
    <dbReference type="NCBI Taxonomy" id="496056"/>
    <lineage>
        <taxon>Bacteria</taxon>
        <taxon>Pseudomonadati</taxon>
        <taxon>Bacteroidota</taxon>
        <taxon>Sphingobacteriia</taxon>
        <taxon>Sphingobacteriales</taxon>
        <taxon>Sphingobacteriaceae</taxon>
        <taxon>Anseongella</taxon>
    </lineage>
</organism>
<dbReference type="AlphaFoldDB" id="A0A4R3KXX4"/>
<dbReference type="InterPro" id="IPR050683">
    <property type="entry name" value="Bact_Polysacc_Export_ATP-bd"/>
</dbReference>
<evidence type="ECO:0000256" key="2">
    <source>
        <dbReference type="ARBA" id="ARBA00022448"/>
    </source>
</evidence>
<evidence type="ECO:0000259" key="5">
    <source>
        <dbReference type="PROSITE" id="PS50893"/>
    </source>
</evidence>
<evidence type="ECO:0000256" key="4">
    <source>
        <dbReference type="ARBA" id="ARBA00022840"/>
    </source>
</evidence>
<evidence type="ECO:0000256" key="3">
    <source>
        <dbReference type="ARBA" id="ARBA00022741"/>
    </source>
</evidence>